<gene>
    <name evidence="2" type="ORF">AVDCRST_MAG56-3528</name>
</gene>
<dbReference type="Pfam" id="PF03992">
    <property type="entry name" value="ABM"/>
    <property type="match status" value="1"/>
</dbReference>
<proteinExistence type="predicted"/>
<reference evidence="2" key="1">
    <citation type="submission" date="2020-02" db="EMBL/GenBank/DDBJ databases">
        <authorList>
            <person name="Meier V. D."/>
        </authorList>
    </citation>
    <scope>NUCLEOTIDE SEQUENCE</scope>
    <source>
        <strain evidence="2">AVDCRST_MAG56</strain>
    </source>
</reference>
<dbReference type="SUPFAM" id="SSF54909">
    <property type="entry name" value="Dimeric alpha+beta barrel"/>
    <property type="match status" value="1"/>
</dbReference>
<sequence>MVIEYIRYQVELSGREAFLAAYTQAAAQLDASPYCLTYQLSECLEEAGQFILRIEWTSAGEHLDGFRKSDLFPAFFAHVKGFFTSIQEMRHYQFIPLHGKKEPAA</sequence>
<dbReference type="Gene3D" id="3.30.70.100">
    <property type="match status" value="1"/>
</dbReference>
<evidence type="ECO:0000259" key="1">
    <source>
        <dbReference type="Pfam" id="PF03992"/>
    </source>
</evidence>
<dbReference type="InterPro" id="IPR011008">
    <property type="entry name" value="Dimeric_a/b-barrel"/>
</dbReference>
<name>A0A6J4JG03_9SPHI</name>
<accession>A0A6J4JG03</accession>
<protein>
    <recommendedName>
        <fullName evidence="1">ABM domain-containing protein</fullName>
    </recommendedName>
</protein>
<organism evidence="2">
    <name type="scientific">uncultured Cytophagales bacterium</name>
    <dbReference type="NCBI Taxonomy" id="158755"/>
    <lineage>
        <taxon>Bacteria</taxon>
        <taxon>Pseudomonadati</taxon>
        <taxon>Bacteroidota</taxon>
        <taxon>Sphingobacteriia</taxon>
        <taxon>Sphingobacteriales</taxon>
        <taxon>environmental samples</taxon>
    </lineage>
</organism>
<dbReference type="EMBL" id="CADCTQ010000298">
    <property type="protein sequence ID" value="CAA9278157.1"/>
    <property type="molecule type" value="Genomic_DNA"/>
</dbReference>
<feature type="domain" description="ABM" evidence="1">
    <location>
        <begin position="1"/>
        <end position="76"/>
    </location>
</feature>
<evidence type="ECO:0000313" key="2">
    <source>
        <dbReference type="EMBL" id="CAA9278157.1"/>
    </source>
</evidence>
<dbReference type="AlphaFoldDB" id="A0A6J4JG03"/>
<dbReference type="InterPro" id="IPR007138">
    <property type="entry name" value="ABM_dom"/>
</dbReference>